<name>A0ACA9KPY5_9GLOM</name>
<reference evidence="1" key="1">
    <citation type="submission" date="2021-06" db="EMBL/GenBank/DDBJ databases">
        <authorList>
            <person name="Kallberg Y."/>
            <person name="Tangrot J."/>
            <person name="Rosling A."/>
        </authorList>
    </citation>
    <scope>NUCLEOTIDE SEQUENCE</scope>
    <source>
        <strain evidence="1">28 12/20/2015</strain>
    </source>
</reference>
<sequence>MPDLEMLTEKLTPEKKMKLTHTERLQMHKLYSYCYVVVCMNSSLNYEIISHDLYRSPDALERFITKIEKKLANIQEDLSAPAKMIMASGDLKAYNKVTEC</sequence>
<gene>
    <name evidence="1" type="ORF">SPELUC_LOCUS2303</name>
</gene>
<comment type="caution">
    <text evidence="1">The sequence shown here is derived from an EMBL/GenBank/DDBJ whole genome shotgun (WGS) entry which is preliminary data.</text>
</comment>
<evidence type="ECO:0000313" key="2">
    <source>
        <dbReference type="Proteomes" id="UP000789366"/>
    </source>
</evidence>
<evidence type="ECO:0000313" key="1">
    <source>
        <dbReference type="EMBL" id="CAG8485145.1"/>
    </source>
</evidence>
<dbReference type="Proteomes" id="UP000789366">
    <property type="component" value="Unassembled WGS sequence"/>
</dbReference>
<protein>
    <submittedName>
        <fullName evidence="1">12039_t:CDS:1</fullName>
    </submittedName>
</protein>
<keyword evidence="2" id="KW-1185">Reference proteome</keyword>
<dbReference type="EMBL" id="CAJVPW010001483">
    <property type="protein sequence ID" value="CAG8485145.1"/>
    <property type="molecule type" value="Genomic_DNA"/>
</dbReference>
<proteinExistence type="predicted"/>
<accession>A0ACA9KPY5</accession>
<organism evidence="1 2">
    <name type="scientific">Cetraspora pellucida</name>
    <dbReference type="NCBI Taxonomy" id="1433469"/>
    <lineage>
        <taxon>Eukaryota</taxon>
        <taxon>Fungi</taxon>
        <taxon>Fungi incertae sedis</taxon>
        <taxon>Mucoromycota</taxon>
        <taxon>Glomeromycotina</taxon>
        <taxon>Glomeromycetes</taxon>
        <taxon>Diversisporales</taxon>
        <taxon>Gigasporaceae</taxon>
        <taxon>Cetraspora</taxon>
    </lineage>
</organism>